<accession>A0AA40DZL2</accession>
<evidence type="ECO:0000313" key="1">
    <source>
        <dbReference type="EMBL" id="KAK0717273.1"/>
    </source>
</evidence>
<organism evidence="1 2">
    <name type="scientific">Lasiosphaeria miniovina</name>
    <dbReference type="NCBI Taxonomy" id="1954250"/>
    <lineage>
        <taxon>Eukaryota</taxon>
        <taxon>Fungi</taxon>
        <taxon>Dikarya</taxon>
        <taxon>Ascomycota</taxon>
        <taxon>Pezizomycotina</taxon>
        <taxon>Sordariomycetes</taxon>
        <taxon>Sordariomycetidae</taxon>
        <taxon>Sordariales</taxon>
        <taxon>Lasiosphaeriaceae</taxon>
        <taxon>Lasiosphaeria</taxon>
    </lineage>
</organism>
<keyword evidence="2" id="KW-1185">Reference proteome</keyword>
<dbReference type="GeneID" id="85325195"/>
<sequence>MQWGRLFTWLRSGDAANAESLHSTTTKITTKATTTTATKATTKTATRPNATAVPQAIPSLDLAWEPVRDYLSALFPHAAETLENESHTESYHVVFLPRELTKDEVAEILELRG</sequence>
<evidence type="ECO:0000313" key="2">
    <source>
        <dbReference type="Proteomes" id="UP001172101"/>
    </source>
</evidence>
<name>A0AA40DZL2_9PEZI</name>
<dbReference type="EMBL" id="JAUIRO010000004">
    <property type="protein sequence ID" value="KAK0717273.1"/>
    <property type="molecule type" value="Genomic_DNA"/>
</dbReference>
<dbReference type="RefSeq" id="XP_060296066.1">
    <property type="nucleotide sequence ID" value="XM_060441925.1"/>
</dbReference>
<gene>
    <name evidence="1" type="ORF">B0T26DRAFT_709378</name>
</gene>
<reference evidence="1" key="1">
    <citation type="submission" date="2023-06" db="EMBL/GenBank/DDBJ databases">
        <title>Genome-scale phylogeny and comparative genomics of the fungal order Sordariales.</title>
        <authorList>
            <consortium name="Lawrence Berkeley National Laboratory"/>
            <person name="Hensen N."/>
            <person name="Bonometti L."/>
            <person name="Westerberg I."/>
            <person name="Brannstrom I.O."/>
            <person name="Guillou S."/>
            <person name="Cros-Aarteil S."/>
            <person name="Calhoun S."/>
            <person name="Haridas S."/>
            <person name="Kuo A."/>
            <person name="Mondo S."/>
            <person name="Pangilinan J."/>
            <person name="Riley R."/>
            <person name="LaButti K."/>
            <person name="Andreopoulos B."/>
            <person name="Lipzen A."/>
            <person name="Chen C."/>
            <person name="Yanf M."/>
            <person name="Daum C."/>
            <person name="Ng V."/>
            <person name="Clum A."/>
            <person name="Steindorff A."/>
            <person name="Ohm R."/>
            <person name="Martin F."/>
            <person name="Silar P."/>
            <person name="Natvig D."/>
            <person name="Lalanne C."/>
            <person name="Gautier V."/>
            <person name="Ament-velasquez S.L."/>
            <person name="Kruys A."/>
            <person name="Hutchinson M.I."/>
            <person name="Powell A.J."/>
            <person name="Barry K."/>
            <person name="Miller A.N."/>
            <person name="Grigoriev I.V."/>
            <person name="Debuchy R."/>
            <person name="Gladieux P."/>
            <person name="Thoren M.H."/>
            <person name="Johannesson H."/>
        </authorList>
    </citation>
    <scope>NUCLEOTIDE SEQUENCE</scope>
    <source>
        <strain evidence="1">SMH2392-1A</strain>
    </source>
</reference>
<dbReference type="Proteomes" id="UP001172101">
    <property type="component" value="Unassembled WGS sequence"/>
</dbReference>
<protein>
    <submittedName>
        <fullName evidence="1">Uncharacterized protein</fullName>
    </submittedName>
</protein>
<proteinExistence type="predicted"/>
<dbReference type="AlphaFoldDB" id="A0AA40DZL2"/>
<comment type="caution">
    <text evidence="1">The sequence shown here is derived from an EMBL/GenBank/DDBJ whole genome shotgun (WGS) entry which is preliminary data.</text>
</comment>